<dbReference type="Proteomes" id="UP000681967">
    <property type="component" value="Unassembled WGS sequence"/>
</dbReference>
<evidence type="ECO:0000313" key="2">
    <source>
        <dbReference type="Proteomes" id="UP000681967"/>
    </source>
</evidence>
<evidence type="ECO:0000313" key="1">
    <source>
        <dbReference type="EMBL" id="CAF5148679.1"/>
    </source>
</evidence>
<proteinExistence type="predicted"/>
<dbReference type="InterPro" id="IPR036691">
    <property type="entry name" value="Endo/exonu/phosph_ase_sf"/>
</dbReference>
<dbReference type="AlphaFoldDB" id="A0A8S3G3Q8"/>
<dbReference type="SUPFAM" id="SSF56219">
    <property type="entry name" value="DNase I-like"/>
    <property type="match status" value="1"/>
</dbReference>
<name>A0A8S3G3Q8_9BILA</name>
<accession>A0A8S3G3Q8</accession>
<dbReference type="EMBL" id="CAJOBH010256412">
    <property type="protein sequence ID" value="CAF5148679.1"/>
    <property type="molecule type" value="Genomic_DNA"/>
</dbReference>
<organism evidence="1 2">
    <name type="scientific">Rotaria magnacalcarata</name>
    <dbReference type="NCBI Taxonomy" id="392030"/>
    <lineage>
        <taxon>Eukaryota</taxon>
        <taxon>Metazoa</taxon>
        <taxon>Spiralia</taxon>
        <taxon>Gnathifera</taxon>
        <taxon>Rotifera</taxon>
        <taxon>Eurotatoria</taxon>
        <taxon>Bdelloidea</taxon>
        <taxon>Philodinida</taxon>
        <taxon>Philodinidae</taxon>
        <taxon>Rotaria</taxon>
    </lineage>
</organism>
<feature type="non-terminal residue" evidence="1">
    <location>
        <position position="1"/>
    </location>
</feature>
<comment type="caution">
    <text evidence="1">The sequence shown here is derived from an EMBL/GenBank/DDBJ whole genome shotgun (WGS) entry which is preliminary data.</text>
</comment>
<protein>
    <recommendedName>
        <fullName evidence="3">Endonuclease/exonuclease/phosphatase domain-containing protein</fullName>
    </recommendedName>
</protein>
<sequence>ELWLKENNYYIIIMGNILNSDQKQSYGQLMLMKNFRPRAFSICPLPISDDRKSQRKTSIKEYIIARFALNSEVTIDLVNFHLHSNHTYNSNEKRCQSLEYFFKTLNTQNYMLMGDFNFGDFDIKEQNLLQTYQHQIHDLWRDIYDLDEVNILYITHSLVLSHISRS</sequence>
<evidence type="ECO:0008006" key="3">
    <source>
        <dbReference type="Google" id="ProtNLM"/>
    </source>
</evidence>
<reference evidence="1" key="1">
    <citation type="submission" date="2021-02" db="EMBL/GenBank/DDBJ databases">
        <authorList>
            <person name="Nowell W R."/>
        </authorList>
    </citation>
    <scope>NUCLEOTIDE SEQUENCE</scope>
</reference>
<dbReference type="Gene3D" id="3.60.10.10">
    <property type="entry name" value="Endonuclease/exonuclease/phosphatase"/>
    <property type="match status" value="1"/>
</dbReference>
<gene>
    <name evidence="1" type="ORF">BYL167_LOCUS71799</name>
</gene>